<evidence type="ECO:0000256" key="8">
    <source>
        <dbReference type="RuleBase" id="RU363041"/>
    </source>
</evidence>
<comment type="similarity">
    <text evidence="2 8">Belongs to the 4-toluene sulfonate uptake permease (TSUP) (TC 2.A.102) family.</text>
</comment>
<sequence length="255" mass="27484">MLEDLNLTILLILIVFGFLAAFVDSVVGGGGLITLPALFFTGISPTAALATNKLASSIGSFTSSFMFLRSGRASRCEILFPLSFFGAMLGAYTVSFFDPNVLKPLMLIMLAIIAVYTLMKKDWGSVTQMKHFSTSTALLFAGIIAFIGFYDGFLGPGTGSFLMFALLWRGFDFLQAAGNAKVLNFGSNFAALLMFMMLGEVLFVYGLIMGAAQIVGSIVGSRFAMKRGSGYVRILFIVVTVSLLAKQSWDYISSL</sequence>
<dbReference type="EMBL" id="JBHTJF010000019">
    <property type="protein sequence ID" value="MFD0943004.1"/>
    <property type="molecule type" value="Genomic_DNA"/>
</dbReference>
<keyword evidence="7 8" id="KW-0472">Membrane</keyword>
<evidence type="ECO:0000256" key="7">
    <source>
        <dbReference type="ARBA" id="ARBA00023136"/>
    </source>
</evidence>
<organism evidence="9 10">
    <name type="scientific">Savagea faecisuis</name>
    <dbReference type="NCBI Taxonomy" id="1274803"/>
    <lineage>
        <taxon>Bacteria</taxon>
        <taxon>Bacillati</taxon>
        <taxon>Bacillota</taxon>
        <taxon>Bacilli</taxon>
        <taxon>Bacillales</taxon>
        <taxon>Caryophanaceae</taxon>
        <taxon>Savagea</taxon>
    </lineage>
</organism>
<feature type="transmembrane region" description="Helical" evidence="8">
    <location>
        <begin position="76"/>
        <end position="95"/>
    </location>
</feature>
<evidence type="ECO:0000256" key="5">
    <source>
        <dbReference type="ARBA" id="ARBA00022692"/>
    </source>
</evidence>
<protein>
    <recommendedName>
        <fullName evidence="8">Probable membrane transporter protein</fullName>
    </recommendedName>
</protein>
<evidence type="ECO:0000313" key="9">
    <source>
        <dbReference type="EMBL" id="MFD0943004.1"/>
    </source>
</evidence>
<feature type="transmembrane region" description="Helical" evidence="8">
    <location>
        <begin position="7"/>
        <end position="27"/>
    </location>
</feature>
<dbReference type="InterPro" id="IPR052017">
    <property type="entry name" value="TSUP"/>
</dbReference>
<evidence type="ECO:0000256" key="3">
    <source>
        <dbReference type="ARBA" id="ARBA00022448"/>
    </source>
</evidence>
<dbReference type="Pfam" id="PF01925">
    <property type="entry name" value="TauE"/>
    <property type="match status" value="1"/>
</dbReference>
<comment type="subcellular location">
    <subcellularLocation>
        <location evidence="1 8">Cell membrane</location>
        <topology evidence="1 8">Multi-pass membrane protein</topology>
    </subcellularLocation>
</comment>
<evidence type="ECO:0000256" key="1">
    <source>
        <dbReference type="ARBA" id="ARBA00004651"/>
    </source>
</evidence>
<keyword evidence="4 8" id="KW-1003">Cell membrane</keyword>
<evidence type="ECO:0000313" key="10">
    <source>
        <dbReference type="Proteomes" id="UP001596976"/>
    </source>
</evidence>
<name>A0ABW3GVW3_9BACL</name>
<evidence type="ECO:0000256" key="2">
    <source>
        <dbReference type="ARBA" id="ARBA00009142"/>
    </source>
</evidence>
<dbReference type="PANTHER" id="PTHR30269:SF0">
    <property type="entry name" value="MEMBRANE TRANSPORTER PROTEIN YFCA-RELATED"/>
    <property type="match status" value="1"/>
</dbReference>
<feature type="transmembrane region" description="Helical" evidence="8">
    <location>
        <begin position="189"/>
        <end position="219"/>
    </location>
</feature>
<evidence type="ECO:0000256" key="4">
    <source>
        <dbReference type="ARBA" id="ARBA00022475"/>
    </source>
</evidence>
<feature type="transmembrane region" description="Helical" evidence="8">
    <location>
        <begin position="101"/>
        <end position="119"/>
    </location>
</feature>
<dbReference type="Proteomes" id="UP001596976">
    <property type="component" value="Unassembled WGS sequence"/>
</dbReference>
<accession>A0ABW3GVW3</accession>
<keyword evidence="6 8" id="KW-1133">Transmembrane helix</keyword>
<feature type="transmembrane region" description="Helical" evidence="8">
    <location>
        <begin position="33"/>
        <end position="55"/>
    </location>
</feature>
<keyword evidence="10" id="KW-1185">Reference proteome</keyword>
<proteinExistence type="inferred from homology"/>
<feature type="transmembrane region" description="Helical" evidence="8">
    <location>
        <begin position="131"/>
        <end position="150"/>
    </location>
</feature>
<dbReference type="InterPro" id="IPR002781">
    <property type="entry name" value="TM_pro_TauE-like"/>
</dbReference>
<reference evidence="10" key="1">
    <citation type="journal article" date="2019" name="Int. J. Syst. Evol. Microbiol.">
        <title>The Global Catalogue of Microorganisms (GCM) 10K type strain sequencing project: providing services to taxonomists for standard genome sequencing and annotation.</title>
        <authorList>
            <consortium name="The Broad Institute Genomics Platform"/>
            <consortium name="The Broad Institute Genome Sequencing Center for Infectious Disease"/>
            <person name="Wu L."/>
            <person name="Ma J."/>
        </authorList>
    </citation>
    <scope>NUCLEOTIDE SEQUENCE [LARGE SCALE GENOMIC DNA]</scope>
    <source>
        <strain evidence="10">CCUG 63563</strain>
    </source>
</reference>
<feature type="transmembrane region" description="Helical" evidence="8">
    <location>
        <begin position="231"/>
        <end position="249"/>
    </location>
</feature>
<gene>
    <name evidence="9" type="ORF">ACFQ0V_04385</name>
</gene>
<dbReference type="RefSeq" id="WP_381010153.1">
    <property type="nucleotide sequence ID" value="NZ_JBHTJF010000019.1"/>
</dbReference>
<keyword evidence="3" id="KW-0813">Transport</keyword>
<evidence type="ECO:0000256" key="6">
    <source>
        <dbReference type="ARBA" id="ARBA00022989"/>
    </source>
</evidence>
<dbReference type="PANTHER" id="PTHR30269">
    <property type="entry name" value="TRANSMEMBRANE PROTEIN YFCA"/>
    <property type="match status" value="1"/>
</dbReference>
<comment type="caution">
    <text evidence="9">The sequence shown here is derived from an EMBL/GenBank/DDBJ whole genome shotgun (WGS) entry which is preliminary data.</text>
</comment>
<keyword evidence="5 8" id="KW-0812">Transmembrane</keyword>